<dbReference type="OrthoDB" id="497541at2759"/>
<evidence type="ECO:0000313" key="3">
    <source>
        <dbReference type="Proteomes" id="UP000006906"/>
    </source>
</evidence>
<feature type="region of interest" description="Disordered" evidence="1">
    <location>
        <begin position="317"/>
        <end position="352"/>
    </location>
</feature>
<gene>
    <name evidence="2" type="ORF">CHLRE_12g537900v5</name>
</gene>
<evidence type="ECO:0008006" key="4">
    <source>
        <dbReference type="Google" id="ProtNLM"/>
    </source>
</evidence>
<dbReference type="OMA" id="TMGIRNM"/>
<reference evidence="2 3" key="1">
    <citation type="journal article" date="2007" name="Science">
        <title>The Chlamydomonas genome reveals the evolution of key animal and plant functions.</title>
        <authorList>
            <person name="Merchant S.S."/>
            <person name="Prochnik S.E."/>
            <person name="Vallon O."/>
            <person name="Harris E.H."/>
            <person name="Karpowicz S.J."/>
            <person name="Witman G.B."/>
            <person name="Terry A."/>
            <person name="Salamov A."/>
            <person name="Fritz-Laylin L.K."/>
            <person name="Marechal-Drouard L."/>
            <person name="Marshall W.F."/>
            <person name="Qu L.H."/>
            <person name="Nelson D.R."/>
            <person name="Sanderfoot A.A."/>
            <person name="Spalding M.H."/>
            <person name="Kapitonov V.V."/>
            <person name="Ren Q."/>
            <person name="Ferris P."/>
            <person name="Lindquist E."/>
            <person name="Shapiro H."/>
            <person name="Lucas S.M."/>
            <person name="Grimwood J."/>
            <person name="Schmutz J."/>
            <person name="Cardol P."/>
            <person name="Cerutti H."/>
            <person name="Chanfreau G."/>
            <person name="Chen C.L."/>
            <person name="Cognat V."/>
            <person name="Croft M.T."/>
            <person name="Dent R."/>
            <person name="Dutcher S."/>
            <person name="Fernandez E."/>
            <person name="Fukuzawa H."/>
            <person name="Gonzalez-Ballester D."/>
            <person name="Gonzalez-Halphen D."/>
            <person name="Hallmann A."/>
            <person name="Hanikenne M."/>
            <person name="Hippler M."/>
            <person name="Inwood W."/>
            <person name="Jabbari K."/>
            <person name="Kalanon M."/>
            <person name="Kuras R."/>
            <person name="Lefebvre P.A."/>
            <person name="Lemaire S.D."/>
            <person name="Lobanov A.V."/>
            <person name="Lohr M."/>
            <person name="Manuell A."/>
            <person name="Meier I."/>
            <person name="Mets L."/>
            <person name="Mittag M."/>
            <person name="Mittelmeier T."/>
            <person name="Moroney J.V."/>
            <person name="Moseley J."/>
            <person name="Napoli C."/>
            <person name="Nedelcu A.M."/>
            <person name="Niyogi K."/>
            <person name="Novoselov S.V."/>
            <person name="Paulsen I.T."/>
            <person name="Pazour G."/>
            <person name="Purton S."/>
            <person name="Ral J.P."/>
            <person name="Riano-Pachon D.M."/>
            <person name="Riekhof W."/>
            <person name="Rymarquis L."/>
            <person name="Schroda M."/>
            <person name="Stern D."/>
            <person name="Umen J."/>
            <person name="Willows R."/>
            <person name="Wilson N."/>
            <person name="Zimmer S.L."/>
            <person name="Allmer J."/>
            <person name="Balk J."/>
            <person name="Bisova K."/>
            <person name="Chen C.J."/>
            <person name="Elias M."/>
            <person name="Gendler K."/>
            <person name="Hauser C."/>
            <person name="Lamb M.R."/>
            <person name="Ledford H."/>
            <person name="Long J.C."/>
            <person name="Minagawa J."/>
            <person name="Page M.D."/>
            <person name="Pan J."/>
            <person name="Pootakham W."/>
            <person name="Roje S."/>
            <person name="Rose A."/>
            <person name="Stahlberg E."/>
            <person name="Terauchi A.M."/>
            <person name="Yang P."/>
            <person name="Ball S."/>
            <person name="Bowler C."/>
            <person name="Dieckmann C.L."/>
            <person name="Gladyshev V.N."/>
            <person name="Green P."/>
            <person name="Jorgensen R."/>
            <person name="Mayfield S."/>
            <person name="Mueller-Roeber B."/>
            <person name="Rajamani S."/>
            <person name="Sayre R.T."/>
            <person name="Brokstein P."/>
            <person name="Dubchak I."/>
            <person name="Goodstein D."/>
            <person name="Hornick L."/>
            <person name="Huang Y.W."/>
            <person name="Jhaveri J."/>
            <person name="Luo Y."/>
            <person name="Martinez D."/>
            <person name="Ngau W.C."/>
            <person name="Otillar B."/>
            <person name="Poliakov A."/>
            <person name="Porter A."/>
            <person name="Szajkowski L."/>
            <person name="Werner G."/>
            <person name="Zhou K."/>
            <person name="Grigoriev I.V."/>
            <person name="Rokhsar D.S."/>
            <person name="Grossman A.R."/>
        </authorList>
    </citation>
    <scope>NUCLEOTIDE SEQUENCE [LARGE SCALE GENOMIC DNA]</scope>
    <source>
        <strain evidence="3">CC-503</strain>
    </source>
</reference>
<dbReference type="Gramene" id="PNW75712">
    <property type="protein sequence ID" value="PNW75712"/>
    <property type="gene ID" value="CHLRE_12g537900v5"/>
</dbReference>
<dbReference type="RefSeq" id="XP_042918782.1">
    <property type="nucleotide sequence ID" value="XM_043068687.1"/>
</dbReference>
<dbReference type="Proteomes" id="UP000006906">
    <property type="component" value="Chromosome 12"/>
</dbReference>
<name>A0A2K3D5A1_CHLRE</name>
<accession>A0A2K3D5A1</accession>
<dbReference type="InterPro" id="IPR021848">
    <property type="entry name" value="HODM_asu-like"/>
</dbReference>
<feature type="compositionally biased region" description="Gly residues" evidence="1">
    <location>
        <begin position="317"/>
        <end position="329"/>
    </location>
</feature>
<sequence>MPFAPMNGGVPYRLLLGLRAPESPGQWLDAISDDDAIVYDQLEQRKKHLRERRHAVLQLLDEPAAHAAAWELLHQLMAELPAHHPHRYQVQGPVIHNLLTGDVFDTSAPGTDPLEVAGQLVQEDLVLLTRGGGDSHYRVLGGVVCFPAHWSVLEKLGQQLPDVHDPVPRWRTDAARPALNFLSRLSPDSPPLIRWNWTLMPTPELHLSNFYDAPPGPHTAPPDDVSGIEHLHLRLERQFFHRLPQSQCVVFTIRTYQRPLHQAVAGRPVMAGALAGALRDLPYEHLQYKVNLQHRMPALLELLDGVAAAAGGAPGDLDGGGGGGGGGGETPAAAAQQEAGESGPAVMAVAGT</sequence>
<protein>
    <recommendedName>
        <fullName evidence="4">DUF3445 domain-containing protein</fullName>
    </recommendedName>
</protein>
<keyword evidence="3" id="KW-1185">Reference proteome</keyword>
<evidence type="ECO:0000256" key="1">
    <source>
        <dbReference type="SAM" id="MobiDB-lite"/>
    </source>
</evidence>
<dbReference type="InParanoid" id="A0A2K3D5A1"/>
<dbReference type="AlphaFoldDB" id="A0A2K3D5A1"/>
<dbReference type="Pfam" id="PF11927">
    <property type="entry name" value="HODM_asu-like"/>
    <property type="match status" value="1"/>
</dbReference>
<organism evidence="2 3">
    <name type="scientific">Chlamydomonas reinhardtii</name>
    <name type="common">Chlamydomonas smithii</name>
    <dbReference type="NCBI Taxonomy" id="3055"/>
    <lineage>
        <taxon>Eukaryota</taxon>
        <taxon>Viridiplantae</taxon>
        <taxon>Chlorophyta</taxon>
        <taxon>core chlorophytes</taxon>
        <taxon>Chlorophyceae</taxon>
        <taxon>CS clade</taxon>
        <taxon>Chlamydomonadales</taxon>
        <taxon>Chlamydomonadaceae</taxon>
        <taxon>Chlamydomonas</taxon>
    </lineage>
</organism>
<feature type="compositionally biased region" description="Low complexity" evidence="1">
    <location>
        <begin position="330"/>
        <end position="345"/>
    </location>
</feature>
<proteinExistence type="predicted"/>
<dbReference type="EMBL" id="CM008973">
    <property type="protein sequence ID" value="PNW75712.1"/>
    <property type="molecule type" value="Genomic_DNA"/>
</dbReference>
<dbReference type="PaxDb" id="3055-EDP03541"/>
<dbReference type="KEGG" id="cre:CHLRE_12g537900v5"/>
<dbReference type="STRING" id="3055.A0A2K3D5A1"/>
<evidence type="ECO:0000313" key="2">
    <source>
        <dbReference type="EMBL" id="PNW75712.1"/>
    </source>
</evidence>
<dbReference type="GeneID" id="5718456"/>